<dbReference type="SUPFAM" id="SSF48208">
    <property type="entry name" value="Six-hairpin glycosidases"/>
    <property type="match status" value="1"/>
</dbReference>
<feature type="domain" description="Alpha-L-rhamnosidase concanavalin-like" evidence="3">
    <location>
        <begin position="324"/>
        <end position="420"/>
    </location>
</feature>
<evidence type="ECO:0000256" key="2">
    <source>
        <dbReference type="ARBA" id="ARBA00012652"/>
    </source>
</evidence>
<dbReference type="Pfam" id="PF17389">
    <property type="entry name" value="Bac_rhamnosid6H"/>
    <property type="match status" value="1"/>
</dbReference>
<evidence type="ECO:0000259" key="4">
    <source>
        <dbReference type="Pfam" id="PF08531"/>
    </source>
</evidence>
<dbReference type="Gene3D" id="2.60.120.260">
    <property type="entry name" value="Galactose-binding domain-like"/>
    <property type="match status" value="2"/>
</dbReference>
<feature type="domain" description="Alpha-L-rhamnosidase six-hairpin glycosidase" evidence="5">
    <location>
        <begin position="441"/>
        <end position="771"/>
    </location>
</feature>
<dbReference type="PANTHER" id="PTHR33307:SF6">
    <property type="entry name" value="ALPHA-RHAMNOSIDASE (EUROFUNG)-RELATED"/>
    <property type="match status" value="1"/>
</dbReference>
<dbReference type="EC" id="3.2.1.40" evidence="2"/>
<evidence type="ECO:0000256" key="1">
    <source>
        <dbReference type="ARBA" id="ARBA00001445"/>
    </source>
</evidence>
<feature type="domain" description="Bacterial alpha-L-rhamnosidase N-terminal" evidence="4">
    <location>
        <begin position="144"/>
        <end position="301"/>
    </location>
</feature>
<dbReference type="GO" id="GO:0030596">
    <property type="term" value="F:alpha-L-rhamnosidase activity"/>
    <property type="evidence" value="ECO:0007669"/>
    <property type="project" value="UniProtKB-EC"/>
</dbReference>
<dbReference type="InterPro" id="IPR008928">
    <property type="entry name" value="6-hairpin_glycosidase_sf"/>
</dbReference>
<dbReference type="Gene3D" id="1.50.10.10">
    <property type="match status" value="1"/>
</dbReference>
<dbReference type="InterPro" id="IPR012341">
    <property type="entry name" value="6hp_glycosidase-like_sf"/>
</dbReference>
<dbReference type="InterPro" id="IPR013737">
    <property type="entry name" value="Bac_rhamnosid_N"/>
</dbReference>
<dbReference type="EMBL" id="QOVC01000009">
    <property type="protein sequence ID" value="KAA0689286.1"/>
    <property type="molecule type" value="Genomic_DNA"/>
</dbReference>
<dbReference type="InterPro" id="IPR035396">
    <property type="entry name" value="Bac_rhamnosid6H"/>
</dbReference>
<evidence type="ECO:0000313" key="6">
    <source>
        <dbReference type="EMBL" id="KAA0689286.1"/>
    </source>
</evidence>
<organism evidence="6 7">
    <name type="scientific">Enterococcus faecium</name>
    <name type="common">Streptococcus faecium</name>
    <dbReference type="NCBI Taxonomy" id="1352"/>
    <lineage>
        <taxon>Bacteria</taxon>
        <taxon>Bacillati</taxon>
        <taxon>Bacillota</taxon>
        <taxon>Bacilli</taxon>
        <taxon>Lactobacillales</taxon>
        <taxon>Enterococcaceae</taxon>
        <taxon>Enterococcus</taxon>
    </lineage>
</organism>
<dbReference type="Pfam" id="PF08531">
    <property type="entry name" value="Bac_rhamnosid_N"/>
    <property type="match status" value="1"/>
</dbReference>
<proteinExistence type="predicted"/>
<evidence type="ECO:0000259" key="5">
    <source>
        <dbReference type="Pfam" id="PF17389"/>
    </source>
</evidence>
<dbReference type="Proteomes" id="UP000448762">
    <property type="component" value="Unassembled WGS sequence"/>
</dbReference>
<comment type="catalytic activity">
    <reaction evidence="1">
        <text>Hydrolysis of terminal non-reducing alpha-L-rhamnose residues in alpha-L-rhamnosides.</text>
        <dbReference type="EC" id="3.2.1.40"/>
    </reaction>
</comment>
<dbReference type="InterPro" id="IPR016007">
    <property type="entry name" value="Alpha_rhamnosid"/>
</dbReference>
<sequence length="860" mass="99370">MENCTDLITINGKYTNYAVDVEESIIINWSRINIIQKKAQLYIMNEDQDIVLKQEIGNKKFSNVKFPTISDQRKKYLLHIIIEGEESIQEFHTTFYSANSNLKNAHWITRQDNPIEKENMYYRDRPSIILKKSFIVERLEKDLFLDICGLGYYTTYINGKRIDDYYLNSDVTNYGKQVYYDTYKLNPFVEEGSNEIIVELANGWYNPAPLKLLGKYNMRHRLSIGKPMLICSISELANGKQRNIVESNHDWLAEGGKILFDNIYIGERVSFVENEESNPDSTTRVNMRVTEIVGPAGKLVPSTIPKTKRLKKRKPNVIKKTKYGYLIDFGKIISGQISLTISSKKQNIKINYAESLNDSQTELDYSTTTTSIYGINDPEQGINESDTIIQEDQFLCGDGKTTFENMYVYHSFRYMKVEGECAIFDINDLHAFDTYADLTITSEFNTSNQLLNDLQRIAIQTKRNNIRSYYEDCARERLGYGGDIVALIESQIYSFDSEQLLKKVLLDFIFDQTLEGGITQTAPFMGIQTFGPSNNAGSLGWQLVLPVIVLKYMKYYGMSIIEDKRISVSLNRHLNYLLKFDYEYIKYCCLGDWGSVDTVLINNKETPPDKEFCSAAMYLIVLQSYQKLAVFTKGMSFETERLEEKIRYVKEKLIKEYYNSKGYFQGGSQSSYIFSLKAGLDKEFPELLQKFKNQIREDDGVFKMGIFGMAWSYEILDDQDLIYQWLTRKSYPSFYSMVSNNSGALGEYFKKMDGSSLNHAMFTSYSQWFISALLGIKFDQETQESTDLLIDPYIPDDIEFAEGTLRTIHGEIGIGWKKTQEKTMIKAQIPSTINYRFSKEFKVNSKTIIDSSWLIEAIKR</sequence>
<dbReference type="RefSeq" id="WP_149558316.1">
    <property type="nucleotide sequence ID" value="NZ_JADBBV010000003.1"/>
</dbReference>
<dbReference type="Pfam" id="PF05592">
    <property type="entry name" value="Bac_rhamnosid"/>
    <property type="match status" value="1"/>
</dbReference>
<comment type="caution">
    <text evidence="6">The sequence shown here is derived from an EMBL/GenBank/DDBJ whole genome shotgun (WGS) entry which is preliminary data.</text>
</comment>
<accession>A0A7V7GL55</accession>
<dbReference type="Gene3D" id="2.60.420.10">
    <property type="entry name" value="Maltose phosphorylase, domain 3"/>
    <property type="match status" value="1"/>
</dbReference>
<dbReference type="AlphaFoldDB" id="A0A7V7GL55"/>
<dbReference type="GO" id="GO:0005975">
    <property type="term" value="P:carbohydrate metabolic process"/>
    <property type="evidence" value="ECO:0007669"/>
    <property type="project" value="InterPro"/>
</dbReference>
<evidence type="ECO:0000313" key="7">
    <source>
        <dbReference type="Proteomes" id="UP000448762"/>
    </source>
</evidence>
<reference evidence="6 7" key="1">
    <citation type="submission" date="2018-07" db="EMBL/GenBank/DDBJ databases">
        <title>High quality draft genome sequencing of Enterococcus faecium exhibiting probiotic potential isolated from mucus of freshwater fish.</title>
        <authorList>
            <person name="El-Jeni R."/>
            <person name="Ghedira K."/>
            <person name="Abdelhak S."/>
            <person name="El-Bour M."/>
            <person name="Bouhaouala-Zahar B."/>
        </authorList>
    </citation>
    <scope>NUCLEOTIDE SEQUENCE [LARGE SCALE GENOMIC DNA]</scope>
    <source>
        <strain evidence="6 7">R.A73</strain>
    </source>
</reference>
<dbReference type="PANTHER" id="PTHR33307">
    <property type="entry name" value="ALPHA-RHAMNOSIDASE (EUROFUNG)"/>
    <property type="match status" value="1"/>
</dbReference>
<evidence type="ECO:0000259" key="3">
    <source>
        <dbReference type="Pfam" id="PF05592"/>
    </source>
</evidence>
<dbReference type="InterPro" id="IPR008902">
    <property type="entry name" value="Rhamnosid_concanavalin"/>
</dbReference>
<protein>
    <recommendedName>
        <fullName evidence="2">alpha-L-rhamnosidase</fullName>
        <ecNumber evidence="2">3.2.1.40</ecNumber>
    </recommendedName>
</protein>
<name>A0A7V7GL55_ENTFC</name>
<gene>
    <name evidence="6" type="ORF">DTX73_11460</name>
</gene>